<dbReference type="GeneID" id="89975145"/>
<dbReference type="Gene3D" id="3.90.25.10">
    <property type="entry name" value="UDP-galactose 4-epimerase, domain 1"/>
    <property type="match status" value="1"/>
</dbReference>
<evidence type="ECO:0000256" key="3">
    <source>
        <dbReference type="ARBA" id="ARBA00023002"/>
    </source>
</evidence>
<keyword evidence="2" id="KW-0521">NADP</keyword>
<dbReference type="Proteomes" id="UP001358417">
    <property type="component" value="Unassembled WGS sequence"/>
</dbReference>
<comment type="caution">
    <text evidence="5">The sequence shown here is derived from an EMBL/GenBank/DDBJ whole genome shotgun (WGS) entry which is preliminary data.</text>
</comment>
<dbReference type="GO" id="GO:0016491">
    <property type="term" value="F:oxidoreductase activity"/>
    <property type="evidence" value="ECO:0007669"/>
    <property type="project" value="UniProtKB-KW"/>
</dbReference>
<dbReference type="EMBL" id="JAVRRD010000027">
    <property type="protein sequence ID" value="KAK5047035.1"/>
    <property type="molecule type" value="Genomic_DNA"/>
</dbReference>
<dbReference type="InterPro" id="IPR036291">
    <property type="entry name" value="NAD(P)-bd_dom_sf"/>
</dbReference>
<comment type="similarity">
    <text evidence="1">Belongs to the NmrA-type oxidoreductase family. Isoflavone reductase subfamily.</text>
</comment>
<accession>A0AAV9N2I8</accession>
<evidence type="ECO:0000313" key="6">
    <source>
        <dbReference type="Proteomes" id="UP001358417"/>
    </source>
</evidence>
<evidence type="ECO:0000313" key="5">
    <source>
        <dbReference type="EMBL" id="KAK5047035.1"/>
    </source>
</evidence>
<dbReference type="InterPro" id="IPR051609">
    <property type="entry name" value="NmrA/Isoflavone_reductase-like"/>
</dbReference>
<organism evidence="5 6">
    <name type="scientific">Exophiala bonariae</name>
    <dbReference type="NCBI Taxonomy" id="1690606"/>
    <lineage>
        <taxon>Eukaryota</taxon>
        <taxon>Fungi</taxon>
        <taxon>Dikarya</taxon>
        <taxon>Ascomycota</taxon>
        <taxon>Pezizomycotina</taxon>
        <taxon>Eurotiomycetes</taxon>
        <taxon>Chaetothyriomycetidae</taxon>
        <taxon>Chaetothyriales</taxon>
        <taxon>Herpotrichiellaceae</taxon>
        <taxon>Exophiala</taxon>
    </lineage>
</organism>
<evidence type="ECO:0000256" key="2">
    <source>
        <dbReference type="ARBA" id="ARBA00022857"/>
    </source>
</evidence>
<evidence type="ECO:0000259" key="4">
    <source>
        <dbReference type="Pfam" id="PF13460"/>
    </source>
</evidence>
<keyword evidence="6" id="KW-1185">Reference proteome</keyword>
<feature type="domain" description="NAD(P)-binding" evidence="4">
    <location>
        <begin position="8"/>
        <end position="147"/>
    </location>
</feature>
<dbReference type="SUPFAM" id="SSF51735">
    <property type="entry name" value="NAD(P)-binding Rossmann-fold domains"/>
    <property type="match status" value="1"/>
</dbReference>
<proteinExistence type="inferred from homology"/>
<dbReference type="RefSeq" id="XP_064702602.1">
    <property type="nucleotide sequence ID" value="XM_064850533.1"/>
</dbReference>
<protein>
    <recommendedName>
        <fullName evidence="4">NAD(P)-binding domain-containing protein</fullName>
    </recommendedName>
</protein>
<sequence>MVTVAVAGGTGNVGRTIVDALVQSKKYDVIVLTRKANYDVDPSRTTCVVDYGDIEQVTRLLESKNVHTVISTIAVLDEATGKSELSLVAAAAMSATTRRFIASNWGGVIPSDESLRIPFQTHRLATIKALEKTDLEWTQFQNGYFLDYYGMPHVESNLKPLTFVLDVANTAAAVPGTGNEIMTFTYTRDLAKFVVAALDLRDWRFPMVCYSEKTTWNKMIAWAEESRGVKFNITYDSVEKLRGGEIDELPAHLAAYSFVPKPVLVGIQSNFGLYVAYGLFDLPEEGSLNQLFPEIGTSTAEGIIDCWRGK</sequence>
<dbReference type="Gene3D" id="3.40.50.720">
    <property type="entry name" value="NAD(P)-binding Rossmann-like Domain"/>
    <property type="match status" value="1"/>
</dbReference>
<dbReference type="AlphaFoldDB" id="A0AAV9N2I8"/>
<dbReference type="InterPro" id="IPR016040">
    <property type="entry name" value="NAD(P)-bd_dom"/>
</dbReference>
<name>A0AAV9N2I8_9EURO</name>
<dbReference type="PANTHER" id="PTHR47706">
    <property type="entry name" value="NMRA-LIKE FAMILY PROTEIN"/>
    <property type="match status" value="1"/>
</dbReference>
<evidence type="ECO:0000256" key="1">
    <source>
        <dbReference type="ARBA" id="ARBA00005725"/>
    </source>
</evidence>
<dbReference type="PANTHER" id="PTHR47706:SF4">
    <property type="entry name" value="NMRA-LIKE DOMAIN-CONTAINING PROTEIN"/>
    <property type="match status" value="1"/>
</dbReference>
<keyword evidence="3" id="KW-0560">Oxidoreductase</keyword>
<gene>
    <name evidence="5" type="ORF">LTR84_006977</name>
</gene>
<reference evidence="5 6" key="1">
    <citation type="submission" date="2023-08" db="EMBL/GenBank/DDBJ databases">
        <title>Black Yeasts Isolated from many extreme environments.</title>
        <authorList>
            <person name="Coleine C."/>
            <person name="Stajich J.E."/>
            <person name="Selbmann L."/>
        </authorList>
    </citation>
    <scope>NUCLEOTIDE SEQUENCE [LARGE SCALE GENOMIC DNA]</scope>
    <source>
        <strain evidence="5 6">CCFEE 5792</strain>
    </source>
</reference>
<dbReference type="Pfam" id="PF13460">
    <property type="entry name" value="NAD_binding_10"/>
    <property type="match status" value="1"/>
</dbReference>